<gene>
    <name evidence="1" type="ORF">Pan54_13380</name>
</gene>
<proteinExistence type="predicted"/>
<keyword evidence="2" id="KW-1185">Reference proteome</keyword>
<dbReference type="Proteomes" id="UP000316095">
    <property type="component" value="Unassembled WGS sequence"/>
</dbReference>
<dbReference type="EMBL" id="SJPG01000001">
    <property type="protein sequence ID" value="TWT60624.1"/>
    <property type="molecule type" value="Genomic_DNA"/>
</dbReference>
<organism evidence="1 2">
    <name type="scientific">Rubinisphaera italica</name>
    <dbReference type="NCBI Taxonomy" id="2527969"/>
    <lineage>
        <taxon>Bacteria</taxon>
        <taxon>Pseudomonadati</taxon>
        <taxon>Planctomycetota</taxon>
        <taxon>Planctomycetia</taxon>
        <taxon>Planctomycetales</taxon>
        <taxon>Planctomycetaceae</taxon>
        <taxon>Rubinisphaera</taxon>
    </lineage>
</organism>
<reference evidence="1 2" key="1">
    <citation type="submission" date="2019-02" db="EMBL/GenBank/DDBJ databases">
        <title>Deep-cultivation of Planctomycetes and their phenomic and genomic characterization uncovers novel biology.</title>
        <authorList>
            <person name="Wiegand S."/>
            <person name="Jogler M."/>
            <person name="Boedeker C."/>
            <person name="Pinto D."/>
            <person name="Vollmers J."/>
            <person name="Rivas-Marin E."/>
            <person name="Kohn T."/>
            <person name="Peeters S.H."/>
            <person name="Heuer A."/>
            <person name="Rast P."/>
            <person name="Oberbeckmann S."/>
            <person name="Bunk B."/>
            <person name="Jeske O."/>
            <person name="Meyerdierks A."/>
            <person name="Storesund J.E."/>
            <person name="Kallscheuer N."/>
            <person name="Luecker S."/>
            <person name="Lage O.M."/>
            <person name="Pohl T."/>
            <person name="Merkel B.J."/>
            <person name="Hornburger P."/>
            <person name="Mueller R.-W."/>
            <person name="Bruemmer F."/>
            <person name="Labrenz M."/>
            <person name="Spormann A.M."/>
            <person name="Op Den Camp H."/>
            <person name="Overmann J."/>
            <person name="Amann R."/>
            <person name="Jetten M.S.M."/>
            <person name="Mascher T."/>
            <person name="Medema M.H."/>
            <person name="Devos D.P."/>
            <person name="Kaster A.-K."/>
            <person name="Ovreas L."/>
            <person name="Rohde M."/>
            <person name="Galperin M.Y."/>
            <person name="Jogler C."/>
        </authorList>
    </citation>
    <scope>NUCLEOTIDE SEQUENCE [LARGE SCALE GENOMIC DNA]</scope>
    <source>
        <strain evidence="1 2">Pan54</strain>
    </source>
</reference>
<accession>A0A5C5XCY3</accession>
<comment type="caution">
    <text evidence="1">The sequence shown here is derived from an EMBL/GenBank/DDBJ whole genome shotgun (WGS) entry which is preliminary data.</text>
</comment>
<evidence type="ECO:0000313" key="1">
    <source>
        <dbReference type="EMBL" id="TWT60624.1"/>
    </source>
</evidence>
<protein>
    <submittedName>
        <fullName evidence="1">Uncharacterized protein</fullName>
    </submittedName>
</protein>
<sequence>MCLFIDSSSLKIENKLNGIDLLFDSSRLCPAVCHNNLDFSGQVLVTVSVVGVVSHSLLNFHFAWESVIFNSLPFAEPDQSALPLTSTLISQASQKSDNFVLDLF</sequence>
<dbReference type="AlphaFoldDB" id="A0A5C5XCY3"/>
<evidence type="ECO:0000313" key="2">
    <source>
        <dbReference type="Proteomes" id="UP000316095"/>
    </source>
</evidence>
<name>A0A5C5XCY3_9PLAN</name>